<feature type="compositionally biased region" description="Polar residues" evidence="1">
    <location>
        <begin position="144"/>
        <end position="163"/>
    </location>
</feature>
<feature type="region of interest" description="Disordered" evidence="1">
    <location>
        <begin position="276"/>
        <end position="315"/>
    </location>
</feature>
<name>A0A1U7WF61_NICSY</name>
<feature type="region of interest" description="Disordered" evidence="1">
    <location>
        <begin position="366"/>
        <end position="385"/>
    </location>
</feature>
<keyword evidence="2" id="KW-1185">Reference proteome</keyword>
<reference evidence="2" key="1">
    <citation type="journal article" date="2013" name="Genome Biol.">
        <title>Reference genomes and transcriptomes of Nicotiana sylvestris and Nicotiana tomentosiformis.</title>
        <authorList>
            <person name="Sierro N."/>
            <person name="Battey J.N."/>
            <person name="Ouadi S."/>
            <person name="Bovet L."/>
            <person name="Goepfert S."/>
            <person name="Bakaher N."/>
            <person name="Peitsch M.C."/>
            <person name="Ivanov N.V."/>
        </authorList>
    </citation>
    <scope>NUCLEOTIDE SEQUENCE [LARGE SCALE GENOMIC DNA]</scope>
</reference>
<reference evidence="3" key="2">
    <citation type="submission" date="2025-08" db="UniProtKB">
        <authorList>
            <consortium name="RefSeq"/>
        </authorList>
    </citation>
    <scope>IDENTIFICATION</scope>
    <source>
        <tissue evidence="3">Leaf</tissue>
    </source>
</reference>
<dbReference type="Proteomes" id="UP000189701">
    <property type="component" value="Unplaced"/>
</dbReference>
<evidence type="ECO:0000256" key="1">
    <source>
        <dbReference type="SAM" id="MobiDB-lite"/>
    </source>
</evidence>
<feature type="compositionally biased region" description="Basic and acidic residues" evidence="1">
    <location>
        <begin position="57"/>
        <end position="68"/>
    </location>
</feature>
<dbReference type="RefSeq" id="XP_009775886.1">
    <property type="nucleotide sequence ID" value="XM_009777584.1"/>
</dbReference>
<feature type="compositionally biased region" description="Low complexity" evidence="1">
    <location>
        <begin position="1"/>
        <end position="27"/>
    </location>
</feature>
<feature type="compositionally biased region" description="Acidic residues" evidence="1">
    <location>
        <begin position="296"/>
        <end position="312"/>
    </location>
</feature>
<dbReference type="AlphaFoldDB" id="A0A1U7WF61"/>
<feature type="region of interest" description="Disordered" evidence="1">
    <location>
        <begin position="1"/>
        <end position="41"/>
    </location>
</feature>
<accession>A0A1U7WF61</accession>
<organism evidence="2 3">
    <name type="scientific">Nicotiana sylvestris</name>
    <name type="common">Wood tobacco</name>
    <name type="synonym">South American tobacco</name>
    <dbReference type="NCBI Taxonomy" id="4096"/>
    <lineage>
        <taxon>Eukaryota</taxon>
        <taxon>Viridiplantae</taxon>
        <taxon>Streptophyta</taxon>
        <taxon>Embryophyta</taxon>
        <taxon>Tracheophyta</taxon>
        <taxon>Spermatophyta</taxon>
        <taxon>Magnoliopsida</taxon>
        <taxon>eudicotyledons</taxon>
        <taxon>Gunneridae</taxon>
        <taxon>Pentapetalae</taxon>
        <taxon>asterids</taxon>
        <taxon>lamiids</taxon>
        <taxon>Solanales</taxon>
        <taxon>Solanaceae</taxon>
        <taxon>Nicotianoideae</taxon>
        <taxon>Nicotianeae</taxon>
        <taxon>Nicotiana</taxon>
    </lineage>
</organism>
<protein>
    <submittedName>
        <fullName evidence="3">Uncharacterized protein LOC104225723</fullName>
    </submittedName>
</protein>
<feature type="region of interest" description="Disordered" evidence="1">
    <location>
        <begin position="57"/>
        <end position="91"/>
    </location>
</feature>
<feature type="compositionally biased region" description="Polar residues" evidence="1">
    <location>
        <begin position="28"/>
        <end position="41"/>
    </location>
</feature>
<gene>
    <name evidence="3" type="primary">LOC104225723</name>
</gene>
<proteinExistence type="predicted"/>
<evidence type="ECO:0000313" key="2">
    <source>
        <dbReference type="Proteomes" id="UP000189701"/>
    </source>
</evidence>
<evidence type="ECO:0000313" key="3">
    <source>
        <dbReference type="RefSeq" id="XP_009775886.1"/>
    </source>
</evidence>
<feature type="region of interest" description="Disordered" evidence="1">
    <location>
        <begin position="144"/>
        <end position="166"/>
    </location>
</feature>
<feature type="compositionally biased region" description="Polar residues" evidence="1">
    <location>
        <begin position="80"/>
        <end position="91"/>
    </location>
</feature>
<sequence length="435" mass="47142">MKKGGQSSLGSGKLNSVSVVNKSPSKKQTSGPQNQIAPSNVIGISNSFDALVNEGEISTKDAENKEQYMDDDTLSIAGKISSTGGEKQQQNTEDIDAPLGVASIDNHSAEPSQIHVAATPTQTISNMDLAKMVNDAPVAMMRNTSPKKWQSQAPVSSNQQQHSKNTEVRQFVSKDIIPFDAQKTEAHSSNKPHFSNPHVQQIIKDTQNAMMMNSSVVKQPFVTLNTSVFEIPSQSVESFGEFEGESGQLMLSTGNNNNVIQAKVREMAIKSKLWLDQREEDDEEDRGDGFYGYSSEETDHEVDQESAGEEFDSLTLPKPDGLPTASQKSTLNLNAPAFIPRNSPVVARQNAAAGNVVQNAETRNNQNYPAAVSTTGQQQRSEATTTEANSMVVAVASKSGQHQQKYFASIEAGQQMQIASPDDFSSKLRAHQGQH</sequence>